<dbReference type="Pfam" id="PF02321">
    <property type="entry name" value="OEP"/>
    <property type="match status" value="2"/>
</dbReference>
<dbReference type="EMBL" id="JBDIMF010000003">
    <property type="protein sequence ID" value="MEN2786551.1"/>
    <property type="molecule type" value="Genomic_DNA"/>
</dbReference>
<dbReference type="RefSeq" id="WP_345864357.1">
    <property type="nucleotide sequence ID" value="NZ_JBDIMF010000003.1"/>
</dbReference>
<feature type="compositionally biased region" description="Polar residues" evidence="3">
    <location>
        <begin position="111"/>
        <end position="121"/>
    </location>
</feature>
<keyword evidence="2" id="KW-1134">Transmembrane beta strand</keyword>
<protein>
    <submittedName>
        <fullName evidence="4">Efflux transporter outer membrane subunit</fullName>
    </submittedName>
</protein>
<sequence length="475" mass="50400">MTSPPSASRNFRSLCWPALLATAVLAGCTVGPDYRRPQVGMPAAWVAPVPHGATVSALGGWWRRFDDPVMLTLQDQAEASSPTLDQAVARILQARATLDTNRAQGAPTANVGASYTESGQRSSSGTQSVQFSSGGFQPSADASWTLDLFGKIRRNSEAARARIEARGDDLANARIALAAEVADHYVQYRGCEQLADLYDQQAKSQNETARLTRITERAGFTSPADAELTDASAATVRASYTDQRAQCDLLVKSLTSLTGSPEAKLRATLAPGTGHLPMPTILNVATLPADLVRQRPDIAASERELAASSAEIGAATADLYPSLSLSGSISAGGGLTQWSFGPSVSLPILDGGKARAGVRSARAAYKLQFATYRESVRAGILEVEQALVRLQSTRARDADLARSARGYAASFAAIDRQRQVGSVSMIERESARRNALEAQRTLVDLRQTQVRALIALYKALGGGWEAGVISIGILK</sequence>
<keyword evidence="2" id="KW-0472">Membrane</keyword>
<dbReference type="Proteomes" id="UP001404104">
    <property type="component" value="Unassembled WGS sequence"/>
</dbReference>
<evidence type="ECO:0000313" key="5">
    <source>
        <dbReference type="Proteomes" id="UP001404104"/>
    </source>
</evidence>
<proteinExistence type="inferred from homology"/>
<feature type="region of interest" description="Disordered" evidence="3">
    <location>
        <begin position="102"/>
        <end position="136"/>
    </location>
</feature>
<dbReference type="InterPro" id="IPR010131">
    <property type="entry name" value="MdtP/NodT-like"/>
</dbReference>
<name>A0ABU9XTW2_9SPHN</name>
<keyword evidence="5" id="KW-1185">Reference proteome</keyword>
<comment type="caution">
    <text evidence="4">The sequence shown here is derived from an EMBL/GenBank/DDBJ whole genome shotgun (WGS) entry which is preliminary data.</text>
</comment>
<reference evidence="4 5" key="1">
    <citation type="submission" date="2024-05" db="EMBL/GenBank/DDBJ databases">
        <authorList>
            <person name="Liu Q."/>
            <person name="Xin Y.-H."/>
        </authorList>
    </citation>
    <scope>NUCLEOTIDE SEQUENCE [LARGE SCALE GENOMIC DNA]</scope>
    <source>
        <strain evidence="4 5">CGMCC 1.15349</strain>
    </source>
</reference>
<evidence type="ECO:0000313" key="4">
    <source>
        <dbReference type="EMBL" id="MEN2786551.1"/>
    </source>
</evidence>
<comment type="similarity">
    <text evidence="1 2">Belongs to the outer membrane factor (OMF) (TC 1.B.17) family.</text>
</comment>
<dbReference type="PANTHER" id="PTHR30203:SF25">
    <property type="entry name" value="OUTER MEMBRANE PROTEIN-RELATED"/>
    <property type="match status" value="1"/>
</dbReference>
<organism evidence="4 5">
    <name type="scientific">Sphingomonas qilianensis</name>
    <dbReference type="NCBI Taxonomy" id="1736690"/>
    <lineage>
        <taxon>Bacteria</taxon>
        <taxon>Pseudomonadati</taxon>
        <taxon>Pseudomonadota</taxon>
        <taxon>Alphaproteobacteria</taxon>
        <taxon>Sphingomonadales</taxon>
        <taxon>Sphingomonadaceae</taxon>
        <taxon>Sphingomonas</taxon>
    </lineage>
</organism>
<evidence type="ECO:0000256" key="1">
    <source>
        <dbReference type="ARBA" id="ARBA00007613"/>
    </source>
</evidence>
<gene>
    <name evidence="4" type="ORF">ABC969_08990</name>
</gene>
<dbReference type="Gene3D" id="1.20.1600.10">
    <property type="entry name" value="Outer membrane efflux proteins (OEP)"/>
    <property type="match status" value="1"/>
</dbReference>
<dbReference type="InterPro" id="IPR003423">
    <property type="entry name" value="OMP_efflux"/>
</dbReference>
<dbReference type="Gene3D" id="2.20.200.10">
    <property type="entry name" value="Outer membrane efflux proteins (OEP)"/>
    <property type="match status" value="1"/>
</dbReference>
<dbReference type="NCBIfam" id="TIGR01845">
    <property type="entry name" value="outer_NodT"/>
    <property type="match status" value="1"/>
</dbReference>
<evidence type="ECO:0000256" key="3">
    <source>
        <dbReference type="SAM" id="MobiDB-lite"/>
    </source>
</evidence>
<comment type="subcellular location">
    <subcellularLocation>
        <location evidence="2">Cell membrane</location>
        <topology evidence="2">Lipid-anchor</topology>
    </subcellularLocation>
</comment>
<dbReference type="SUPFAM" id="SSF56954">
    <property type="entry name" value="Outer membrane efflux proteins (OEP)"/>
    <property type="match status" value="1"/>
</dbReference>
<feature type="compositionally biased region" description="Low complexity" evidence="3">
    <location>
        <begin position="122"/>
        <end position="136"/>
    </location>
</feature>
<keyword evidence="2" id="KW-0812">Transmembrane</keyword>
<keyword evidence="2" id="KW-0449">Lipoprotein</keyword>
<accession>A0ABU9XTW2</accession>
<evidence type="ECO:0000256" key="2">
    <source>
        <dbReference type="RuleBase" id="RU362097"/>
    </source>
</evidence>
<dbReference type="PANTHER" id="PTHR30203">
    <property type="entry name" value="OUTER MEMBRANE CATION EFFLUX PROTEIN"/>
    <property type="match status" value="1"/>
</dbReference>
<keyword evidence="2" id="KW-0564">Palmitate</keyword>